<feature type="region of interest" description="Disordered" evidence="1">
    <location>
        <begin position="1"/>
        <end position="65"/>
    </location>
</feature>
<evidence type="ECO:0000313" key="2">
    <source>
        <dbReference type="EMBL" id="CEO45557.1"/>
    </source>
</evidence>
<reference evidence="2" key="1">
    <citation type="submission" date="2015-01" db="EMBL/GenBank/DDBJ databases">
        <authorList>
            <person name="Durling Mikael"/>
        </authorList>
    </citation>
    <scope>NUCLEOTIDE SEQUENCE</scope>
</reference>
<protein>
    <submittedName>
        <fullName evidence="2">Uncharacterized protein</fullName>
    </submittedName>
</protein>
<dbReference type="EMBL" id="CDPU01000003">
    <property type="protein sequence ID" value="CEO45557.1"/>
    <property type="molecule type" value="Genomic_DNA"/>
</dbReference>
<evidence type="ECO:0000256" key="1">
    <source>
        <dbReference type="SAM" id="MobiDB-lite"/>
    </source>
</evidence>
<sequence length="153" mass="16586">MEFQRGASDANSTGRSTSPIPNTTNWRSSFISTQSADGTTLSSPAAAPPLKNMDPEAERPRRKPQWLNQIKDWLSVSEPSAQAMKEQRDRTYKKFGVDAKDPRAAAKLHLPIGKIPSGAHAGEGAAADHEGEAEAAVVHEPERHVVLAEQPRV</sequence>
<feature type="compositionally biased region" description="Polar residues" evidence="1">
    <location>
        <begin position="9"/>
        <end position="43"/>
    </location>
</feature>
<dbReference type="AlphaFoldDB" id="A0A0B7JQH4"/>
<organism evidence="2">
    <name type="scientific">Bionectria ochroleuca</name>
    <name type="common">Gliocladium roseum</name>
    <dbReference type="NCBI Taxonomy" id="29856"/>
    <lineage>
        <taxon>Eukaryota</taxon>
        <taxon>Fungi</taxon>
        <taxon>Dikarya</taxon>
        <taxon>Ascomycota</taxon>
        <taxon>Pezizomycotina</taxon>
        <taxon>Sordariomycetes</taxon>
        <taxon>Hypocreomycetidae</taxon>
        <taxon>Hypocreales</taxon>
        <taxon>Bionectriaceae</taxon>
        <taxon>Clonostachys</taxon>
    </lineage>
</organism>
<feature type="region of interest" description="Disordered" evidence="1">
    <location>
        <begin position="111"/>
        <end position="135"/>
    </location>
</feature>
<name>A0A0B7JQH4_BIOOC</name>
<gene>
    <name evidence="2" type="ORF">BN869_000001612_1</name>
</gene>
<proteinExistence type="predicted"/>
<feature type="compositionally biased region" description="Basic and acidic residues" evidence="1">
    <location>
        <begin position="126"/>
        <end position="135"/>
    </location>
</feature>
<accession>A0A0B7JQH4</accession>